<dbReference type="InParanoid" id="A0A1Y2FP76"/>
<dbReference type="Proteomes" id="UP000193467">
    <property type="component" value="Unassembled WGS sequence"/>
</dbReference>
<sequence length="369" mass="40607">MNSDEEALRRPLSGGAAAPAPATESPDTLRRKRVAHTWLFGAVGSVISGLALCVTGAALTQGGESSGPFYWLIVCGALWLSLGVILAVVIKELQGRQHRYKHMNRLQMYTLGILLVMSIVITGGGLWFASTASGLSTLVQVGIWCQLVPWGVTFWAIHKYKVYSNAWRRFEQRHRPLELDTLPPAAPPSPLRRNSTAQGSTHSHPSRRSSTRRSQQDTQAAPATRSWGSFGSHRAAEEGHDEEAVHHSRRGSQVSGHTSLHDHGNSTDDNDENLFPYDEHPPYRRVPPTPSAPHSVHLSHRRVPSNESLPDHDIFDLPRRSTASHITRAQPFDPTAPHQIHHAPRPSHSAISPPTDLPSSWHHDGSTPI</sequence>
<feature type="region of interest" description="Disordered" evidence="1">
    <location>
        <begin position="329"/>
        <end position="369"/>
    </location>
</feature>
<dbReference type="EMBL" id="MCGR01000016">
    <property type="protein sequence ID" value="ORY85407.1"/>
    <property type="molecule type" value="Genomic_DNA"/>
</dbReference>
<feature type="region of interest" description="Disordered" evidence="1">
    <location>
        <begin position="179"/>
        <end position="315"/>
    </location>
</feature>
<feature type="compositionally biased region" description="Basic and acidic residues" evidence="1">
    <location>
        <begin position="234"/>
        <end position="246"/>
    </location>
</feature>
<evidence type="ECO:0000313" key="4">
    <source>
        <dbReference type="Proteomes" id="UP000193467"/>
    </source>
</evidence>
<reference evidence="3 4" key="1">
    <citation type="submission" date="2016-07" db="EMBL/GenBank/DDBJ databases">
        <title>Pervasive Adenine N6-methylation of Active Genes in Fungi.</title>
        <authorList>
            <consortium name="DOE Joint Genome Institute"/>
            <person name="Mondo S.J."/>
            <person name="Dannebaum R.O."/>
            <person name="Kuo R.C."/>
            <person name="Labutti K."/>
            <person name="Haridas S."/>
            <person name="Kuo A."/>
            <person name="Salamov A."/>
            <person name="Ahrendt S.R."/>
            <person name="Lipzen A."/>
            <person name="Sullivan W."/>
            <person name="Andreopoulos W.B."/>
            <person name="Clum A."/>
            <person name="Lindquist E."/>
            <person name="Daum C."/>
            <person name="Ramamoorthy G.K."/>
            <person name="Gryganskyi A."/>
            <person name="Culley D."/>
            <person name="Magnuson J.K."/>
            <person name="James T.Y."/>
            <person name="O'Malley M.A."/>
            <person name="Stajich J.E."/>
            <person name="Spatafora J.W."/>
            <person name="Visel A."/>
            <person name="Grigoriev I.V."/>
        </authorList>
    </citation>
    <scope>NUCLEOTIDE SEQUENCE [LARGE SCALE GENOMIC DNA]</scope>
    <source>
        <strain evidence="3 4">62-1032</strain>
    </source>
</reference>
<evidence type="ECO:0000313" key="3">
    <source>
        <dbReference type="EMBL" id="ORY85407.1"/>
    </source>
</evidence>
<evidence type="ECO:0000256" key="2">
    <source>
        <dbReference type="SAM" id="Phobius"/>
    </source>
</evidence>
<gene>
    <name evidence="3" type="ORF">BCR35DRAFT_330883</name>
</gene>
<keyword evidence="2" id="KW-0472">Membrane</keyword>
<feature type="transmembrane region" description="Helical" evidence="2">
    <location>
        <begin position="141"/>
        <end position="158"/>
    </location>
</feature>
<evidence type="ECO:0000256" key="1">
    <source>
        <dbReference type="SAM" id="MobiDB-lite"/>
    </source>
</evidence>
<feature type="compositionally biased region" description="Low complexity" evidence="1">
    <location>
        <begin position="191"/>
        <end position="203"/>
    </location>
</feature>
<feature type="region of interest" description="Disordered" evidence="1">
    <location>
        <begin position="1"/>
        <end position="28"/>
    </location>
</feature>
<feature type="transmembrane region" description="Helical" evidence="2">
    <location>
        <begin position="38"/>
        <end position="57"/>
    </location>
</feature>
<protein>
    <submittedName>
        <fullName evidence="3">Uncharacterized protein</fullName>
    </submittedName>
</protein>
<organism evidence="3 4">
    <name type="scientific">Leucosporidium creatinivorum</name>
    <dbReference type="NCBI Taxonomy" id="106004"/>
    <lineage>
        <taxon>Eukaryota</taxon>
        <taxon>Fungi</taxon>
        <taxon>Dikarya</taxon>
        <taxon>Basidiomycota</taxon>
        <taxon>Pucciniomycotina</taxon>
        <taxon>Microbotryomycetes</taxon>
        <taxon>Leucosporidiales</taxon>
        <taxon>Leucosporidium</taxon>
    </lineage>
</organism>
<feature type="transmembrane region" description="Helical" evidence="2">
    <location>
        <begin position="69"/>
        <end position="90"/>
    </location>
</feature>
<feature type="transmembrane region" description="Helical" evidence="2">
    <location>
        <begin position="111"/>
        <end position="129"/>
    </location>
</feature>
<comment type="caution">
    <text evidence="3">The sequence shown here is derived from an EMBL/GenBank/DDBJ whole genome shotgun (WGS) entry which is preliminary data.</text>
</comment>
<accession>A0A1Y2FP76</accession>
<name>A0A1Y2FP76_9BASI</name>
<feature type="compositionally biased region" description="Polar residues" evidence="1">
    <location>
        <begin position="216"/>
        <end position="229"/>
    </location>
</feature>
<keyword evidence="2" id="KW-1133">Transmembrane helix</keyword>
<proteinExistence type="predicted"/>
<keyword evidence="4" id="KW-1185">Reference proteome</keyword>
<keyword evidence="2" id="KW-0812">Transmembrane</keyword>
<dbReference type="AlphaFoldDB" id="A0A1Y2FP76"/>